<keyword evidence="5 6" id="KW-0067">ATP-binding</keyword>
<feature type="compositionally biased region" description="Polar residues" evidence="7">
    <location>
        <begin position="36"/>
        <end position="49"/>
    </location>
</feature>
<dbReference type="InterPro" id="IPR000719">
    <property type="entry name" value="Prot_kinase_dom"/>
</dbReference>
<keyword evidence="1" id="KW-0723">Serine/threonine-protein kinase</keyword>
<dbReference type="Pfam" id="PF00069">
    <property type="entry name" value="Pkinase"/>
    <property type="match status" value="1"/>
</dbReference>
<sequence length="749" mass="83116">MDPPARAPRQAATSVAVGTPRHRERERVASHHHHQTPTSSKSAAPATRSSAAIRDVLAHPAVVAFVANHPKRGALPKFGSYYMLQTLGEGEFGKVKLGIHCKYGEEAAVKLIRRESVHNESKMAKIAREIEILDSLRHPNIVRLYDVFETDKFFGIILEYAAGGELFDHILAHRHLKERDAARLFAQLVSGVWYMHQKNIVHRDLKLENLLLDRNRNLVITDFGFANQFQRKDLLMETMCGSPCYAAPELVMQEGSYVGTAADVWSCGVILYAMLSGYLPFDDDPDNPDAENISKLYAYISKTPVSFAEHVSDNARDLLCLMLVPNPVLRCELVTVMRHPWFQINLREATTFGLTVAELEKLAEDGATTMLAYRRAGKRRKGVKKPVVEDSPSGSEAAFVAEEPRTRHTIQVDHNTQRRQRAMSELPPPDAKIPVSPRRRRPSILDNPIVAGVSTSTSSSSNGQPLPPIEDSSSVSGVIGSREALPGTMSRSEARALLHPLIVDSSSSSPPVLPPKQQNKVMQWFRRGRRSTTTSTSSPLSGAVSSSPPPQPSAAASSVEVAQPFLVTPGTEEHRQRTSSAVSITSLFRRSQTTKRSSKSVLRVHHGAVDHEMITASRPPEVMQHIREVLLGMGVSVQSEGEFKFRSSFLQGSRVFRGLMPRRAPSPARSIASEKNGDLTSPVSAPEVDAVYGEPSEDIGDEVRFSVELTRLDRLKDMYSMDIRRLKGNLKSYKFLYETLRIRTDLQRH</sequence>
<feature type="domain" description="Protein kinase" evidence="8">
    <location>
        <begin position="81"/>
        <end position="342"/>
    </location>
</feature>
<dbReference type="Gene3D" id="1.10.510.10">
    <property type="entry name" value="Transferase(Phosphotransferase) domain 1"/>
    <property type="match status" value="1"/>
</dbReference>
<protein>
    <recommendedName>
        <fullName evidence="12">Non-specific serine/threonine protein kinase</fullName>
    </recommendedName>
</protein>
<proteinExistence type="predicted"/>
<evidence type="ECO:0000256" key="2">
    <source>
        <dbReference type="ARBA" id="ARBA00022679"/>
    </source>
</evidence>
<dbReference type="Pfam" id="PF02149">
    <property type="entry name" value="KA1"/>
    <property type="match status" value="1"/>
</dbReference>
<feature type="region of interest" description="Disordered" evidence="7">
    <location>
        <begin position="415"/>
        <end position="487"/>
    </location>
</feature>
<evidence type="ECO:0000313" key="11">
    <source>
        <dbReference type="Proteomes" id="UP001295794"/>
    </source>
</evidence>
<feature type="region of interest" description="Disordered" evidence="7">
    <location>
        <begin position="663"/>
        <end position="685"/>
    </location>
</feature>
<feature type="binding site" evidence="6">
    <location>
        <position position="110"/>
    </location>
    <ligand>
        <name>ATP</name>
        <dbReference type="ChEBI" id="CHEBI:30616"/>
    </ligand>
</feature>
<reference evidence="10" key="1">
    <citation type="submission" date="2023-11" db="EMBL/GenBank/DDBJ databases">
        <authorList>
            <person name="De Vega J J."/>
            <person name="De Vega J J."/>
        </authorList>
    </citation>
    <scope>NUCLEOTIDE SEQUENCE</scope>
</reference>
<dbReference type="InterPro" id="IPR017441">
    <property type="entry name" value="Protein_kinase_ATP_BS"/>
</dbReference>
<evidence type="ECO:0000256" key="6">
    <source>
        <dbReference type="PROSITE-ProRule" id="PRU10141"/>
    </source>
</evidence>
<gene>
    <name evidence="10" type="ORF">MYCIT1_LOCUS221</name>
</gene>
<dbReference type="EMBL" id="CAVNYO010000002">
    <property type="protein sequence ID" value="CAK5261918.1"/>
    <property type="molecule type" value="Genomic_DNA"/>
</dbReference>
<dbReference type="Proteomes" id="UP001295794">
    <property type="component" value="Unassembled WGS sequence"/>
</dbReference>
<dbReference type="SMART" id="SM00220">
    <property type="entry name" value="S_TKc"/>
    <property type="match status" value="1"/>
</dbReference>
<evidence type="ECO:0000256" key="3">
    <source>
        <dbReference type="ARBA" id="ARBA00022741"/>
    </source>
</evidence>
<dbReference type="PROSITE" id="PS00108">
    <property type="entry name" value="PROTEIN_KINASE_ST"/>
    <property type="match status" value="1"/>
</dbReference>
<evidence type="ECO:0000259" key="9">
    <source>
        <dbReference type="PROSITE" id="PS50032"/>
    </source>
</evidence>
<keyword evidence="11" id="KW-1185">Reference proteome</keyword>
<dbReference type="PROSITE" id="PS50011">
    <property type="entry name" value="PROTEIN_KINASE_DOM"/>
    <property type="match status" value="1"/>
</dbReference>
<feature type="compositionally biased region" description="Low complexity" evidence="7">
    <location>
        <begin position="531"/>
        <end position="546"/>
    </location>
</feature>
<dbReference type="Gene3D" id="3.30.310.80">
    <property type="entry name" value="Kinase associated domain 1, KA1"/>
    <property type="match status" value="1"/>
</dbReference>
<comment type="caution">
    <text evidence="10">The sequence shown here is derived from an EMBL/GenBank/DDBJ whole genome shotgun (WGS) entry which is preliminary data.</text>
</comment>
<dbReference type="GO" id="GO:0035556">
    <property type="term" value="P:intracellular signal transduction"/>
    <property type="evidence" value="ECO:0007669"/>
    <property type="project" value="TreeGrafter"/>
</dbReference>
<evidence type="ECO:0000256" key="1">
    <source>
        <dbReference type="ARBA" id="ARBA00022527"/>
    </source>
</evidence>
<keyword evidence="2" id="KW-0808">Transferase</keyword>
<dbReference type="GO" id="GO:0005524">
    <property type="term" value="F:ATP binding"/>
    <property type="evidence" value="ECO:0007669"/>
    <property type="project" value="UniProtKB-UniRule"/>
</dbReference>
<dbReference type="InterPro" id="IPR008271">
    <property type="entry name" value="Ser/Thr_kinase_AS"/>
</dbReference>
<feature type="domain" description="KA1" evidence="9">
    <location>
        <begin position="696"/>
        <end position="746"/>
    </location>
</feature>
<dbReference type="PANTHER" id="PTHR24346:SF110">
    <property type="entry name" value="NON-SPECIFIC SERINE_THREONINE PROTEIN KINASE"/>
    <property type="match status" value="1"/>
</dbReference>
<dbReference type="GO" id="GO:0004674">
    <property type="term" value="F:protein serine/threonine kinase activity"/>
    <property type="evidence" value="ECO:0007669"/>
    <property type="project" value="UniProtKB-KW"/>
</dbReference>
<dbReference type="PROSITE" id="PS50032">
    <property type="entry name" value="KA1"/>
    <property type="match status" value="1"/>
</dbReference>
<name>A0AAD2GT34_9AGAR</name>
<dbReference type="PANTHER" id="PTHR24346">
    <property type="entry name" value="MAP/MICROTUBULE AFFINITY-REGULATING KINASE"/>
    <property type="match status" value="1"/>
</dbReference>
<feature type="region of interest" description="Disordered" evidence="7">
    <location>
        <begin position="1"/>
        <end position="49"/>
    </location>
</feature>
<dbReference type="FunFam" id="1.10.510.10:FF:000571">
    <property type="entry name" value="Maternal embryonic leucine zipper kinase"/>
    <property type="match status" value="1"/>
</dbReference>
<dbReference type="SUPFAM" id="SSF56112">
    <property type="entry name" value="Protein kinase-like (PK-like)"/>
    <property type="match status" value="1"/>
</dbReference>
<organism evidence="10 11">
    <name type="scientific">Mycena citricolor</name>
    <dbReference type="NCBI Taxonomy" id="2018698"/>
    <lineage>
        <taxon>Eukaryota</taxon>
        <taxon>Fungi</taxon>
        <taxon>Dikarya</taxon>
        <taxon>Basidiomycota</taxon>
        <taxon>Agaricomycotina</taxon>
        <taxon>Agaricomycetes</taxon>
        <taxon>Agaricomycetidae</taxon>
        <taxon>Agaricales</taxon>
        <taxon>Marasmiineae</taxon>
        <taxon>Mycenaceae</taxon>
        <taxon>Mycena</taxon>
    </lineage>
</organism>
<dbReference type="InterPro" id="IPR001772">
    <property type="entry name" value="KA1_dom"/>
</dbReference>
<dbReference type="FunFam" id="3.30.200.20:FF:000003">
    <property type="entry name" value="Non-specific serine/threonine protein kinase"/>
    <property type="match status" value="1"/>
</dbReference>
<dbReference type="GO" id="GO:0005737">
    <property type="term" value="C:cytoplasm"/>
    <property type="evidence" value="ECO:0007669"/>
    <property type="project" value="TreeGrafter"/>
</dbReference>
<keyword evidence="3 6" id="KW-0547">Nucleotide-binding</keyword>
<dbReference type="PROSITE" id="PS00107">
    <property type="entry name" value="PROTEIN_KINASE_ATP"/>
    <property type="match status" value="1"/>
</dbReference>
<evidence type="ECO:0008006" key="12">
    <source>
        <dbReference type="Google" id="ProtNLM"/>
    </source>
</evidence>
<evidence type="ECO:0000256" key="5">
    <source>
        <dbReference type="ARBA" id="ARBA00022840"/>
    </source>
</evidence>
<dbReference type="AlphaFoldDB" id="A0AAD2GT34"/>
<evidence type="ECO:0000259" key="8">
    <source>
        <dbReference type="PROSITE" id="PS50011"/>
    </source>
</evidence>
<accession>A0AAD2GT34</accession>
<evidence type="ECO:0000313" key="10">
    <source>
        <dbReference type="EMBL" id="CAK5261918.1"/>
    </source>
</evidence>
<dbReference type="InterPro" id="IPR011009">
    <property type="entry name" value="Kinase-like_dom_sf"/>
</dbReference>
<keyword evidence="4" id="KW-0418">Kinase</keyword>
<evidence type="ECO:0000256" key="4">
    <source>
        <dbReference type="ARBA" id="ARBA00022777"/>
    </source>
</evidence>
<evidence type="ECO:0000256" key="7">
    <source>
        <dbReference type="SAM" id="MobiDB-lite"/>
    </source>
</evidence>
<feature type="region of interest" description="Disordered" evidence="7">
    <location>
        <begin position="505"/>
        <end position="559"/>
    </location>
</feature>